<evidence type="ECO:0000313" key="3">
    <source>
        <dbReference type="Proteomes" id="UP000679179"/>
    </source>
</evidence>
<proteinExistence type="predicted"/>
<dbReference type="Proteomes" id="UP000679179">
    <property type="component" value="Unassembled WGS sequence"/>
</dbReference>
<dbReference type="Gene3D" id="3.40.50.10770">
    <property type="entry name" value="Hypothetical protein VC1899 like domain (Restriction endonuclease-like)"/>
    <property type="match status" value="1"/>
</dbReference>
<comment type="caution">
    <text evidence="2">The sequence shown here is derived from an EMBL/GenBank/DDBJ whole genome shotgun (WGS) entry which is preliminary data.</text>
</comment>
<evidence type="ECO:0000313" key="2">
    <source>
        <dbReference type="EMBL" id="GIM29355.1"/>
    </source>
</evidence>
<reference evidence="2" key="1">
    <citation type="submission" date="2021-03" db="EMBL/GenBank/DDBJ databases">
        <title>Taxonomic study of Clostridium polyendosporum from meadow-gley soil under rice.</title>
        <authorList>
            <person name="Kobayashi H."/>
            <person name="Tanizawa Y."/>
            <person name="Yagura M."/>
        </authorList>
    </citation>
    <scope>NUCLEOTIDE SEQUENCE</scope>
    <source>
        <strain evidence="2">JCM 30710</strain>
    </source>
</reference>
<dbReference type="InterPro" id="IPR015093">
    <property type="entry name" value="Card1_endonucl_dom"/>
</dbReference>
<dbReference type="InterPro" id="IPR011856">
    <property type="entry name" value="tRNA_endonuc-like_dom_sf"/>
</dbReference>
<gene>
    <name evidence="2" type="ORF">CPJCM30710_20210</name>
</gene>
<feature type="domain" description="Card1 endonuclease" evidence="1">
    <location>
        <begin position="252"/>
        <end position="375"/>
    </location>
</feature>
<dbReference type="Gene3D" id="3.40.1350.10">
    <property type="match status" value="1"/>
</dbReference>
<dbReference type="GO" id="GO:0003676">
    <property type="term" value="F:nucleic acid binding"/>
    <property type="evidence" value="ECO:0007669"/>
    <property type="project" value="InterPro"/>
</dbReference>
<dbReference type="SUPFAM" id="SSF52980">
    <property type="entry name" value="Restriction endonuclease-like"/>
    <property type="match status" value="1"/>
</dbReference>
<dbReference type="InterPro" id="IPR011335">
    <property type="entry name" value="Restrct_endonuc-II-like"/>
</dbReference>
<sequence>MSCDVLINILDDHNEGSILATAKYKPKEVIFIYLENCNIEDQVEKLSEYYLNKFPFTTFIPKKINHNDFSKVEDIIKSYSNKNTIINLTGGKKFICLIIEYFARKNGIKVIYLDIEQEKLITFNDKNIEVMQDDFLNLDVDDVIESIGGAIVVDSTEECSKKAVEEFTNMIAKNISLWEKYKYRIYDNRIFIHDQSNPSMIKINMSCLNKQETDIYYKILNMLSNYDQIKYWKEDNFIKIRFLNLYMKSFIFKSGSWLEVFTKRVVEEIEAVDDVKSGVLFLWNDDKRRVRNELDVVAVKDSVLICISCKDSAKYDEVALNELNVYGNQLGGESVIKILVATKPPIKSSVLDRAREMNIWIVLFNGDRKEFKDKLKKIITRKYM</sequence>
<dbReference type="EMBL" id="BOPZ01000016">
    <property type="protein sequence ID" value="GIM29355.1"/>
    <property type="molecule type" value="Genomic_DNA"/>
</dbReference>
<organism evidence="2 3">
    <name type="scientific">Clostridium polyendosporum</name>
    <dbReference type="NCBI Taxonomy" id="69208"/>
    <lineage>
        <taxon>Bacteria</taxon>
        <taxon>Bacillati</taxon>
        <taxon>Bacillota</taxon>
        <taxon>Clostridia</taxon>
        <taxon>Eubacteriales</taxon>
        <taxon>Clostridiaceae</taxon>
        <taxon>Clostridium</taxon>
    </lineage>
</organism>
<dbReference type="RefSeq" id="WP_212904053.1">
    <property type="nucleotide sequence ID" value="NZ_BOPZ01000016.1"/>
</dbReference>
<dbReference type="AlphaFoldDB" id="A0A919VGG2"/>
<accession>A0A919VGG2</accession>
<keyword evidence="3" id="KW-1185">Reference proteome</keyword>
<name>A0A919VGG2_9CLOT</name>
<protein>
    <recommendedName>
        <fullName evidence="1">Card1 endonuclease domain-containing protein</fullName>
    </recommendedName>
</protein>
<dbReference type="Pfam" id="PF09002">
    <property type="entry name" value="Card1_endonuc"/>
    <property type="match status" value="1"/>
</dbReference>
<evidence type="ECO:0000259" key="1">
    <source>
        <dbReference type="Pfam" id="PF09002"/>
    </source>
</evidence>